<evidence type="ECO:0008006" key="5">
    <source>
        <dbReference type="Google" id="ProtNLM"/>
    </source>
</evidence>
<comment type="caution">
    <text evidence="3">The sequence shown here is derived from an EMBL/GenBank/DDBJ whole genome shotgun (WGS) entry which is preliminary data.</text>
</comment>
<dbReference type="AlphaFoldDB" id="A0A640SPX4"/>
<feature type="domain" description="Mycothiol-dependent maleylpyruvate isomerase metal-binding" evidence="2">
    <location>
        <begin position="19"/>
        <end position="141"/>
    </location>
</feature>
<dbReference type="InterPro" id="IPR017517">
    <property type="entry name" value="Maleyloyr_isom"/>
</dbReference>
<dbReference type="InterPro" id="IPR024344">
    <property type="entry name" value="MDMPI_metal-binding"/>
</dbReference>
<gene>
    <name evidence="3" type="ORF">Sgleb_15500</name>
</gene>
<reference evidence="3 4" key="1">
    <citation type="submission" date="2019-12" db="EMBL/GenBank/DDBJ databases">
        <title>Whole genome shotgun sequence of Streptomyces hygroscopicus subsp. glebosus NBRC 13786.</title>
        <authorList>
            <person name="Ichikawa N."/>
            <person name="Kimura A."/>
            <person name="Kitahashi Y."/>
            <person name="Komaki H."/>
            <person name="Tamura T."/>
        </authorList>
    </citation>
    <scope>NUCLEOTIDE SEQUENCE [LARGE SCALE GENOMIC DNA]</scope>
    <source>
        <strain evidence="3 4">NBRC 13786</strain>
    </source>
</reference>
<evidence type="ECO:0000259" key="2">
    <source>
        <dbReference type="Pfam" id="PF11716"/>
    </source>
</evidence>
<name>A0A640SPX4_9ACTN</name>
<protein>
    <recommendedName>
        <fullName evidence="5">Maleylpyruvate isomerase family mycothiol-dependent enzyme</fullName>
    </recommendedName>
</protein>
<dbReference type="Proteomes" id="UP000430079">
    <property type="component" value="Unassembled WGS sequence"/>
</dbReference>
<dbReference type="PANTHER" id="PTHR40758:SF1">
    <property type="entry name" value="CONSERVED PROTEIN"/>
    <property type="match status" value="1"/>
</dbReference>
<dbReference type="Pfam" id="PF07398">
    <property type="entry name" value="MDMPI_C"/>
    <property type="match status" value="1"/>
</dbReference>
<evidence type="ECO:0000313" key="4">
    <source>
        <dbReference type="Proteomes" id="UP000430079"/>
    </source>
</evidence>
<dbReference type="InterPro" id="IPR034660">
    <property type="entry name" value="DinB/YfiT-like"/>
</dbReference>
<dbReference type="Pfam" id="PF11716">
    <property type="entry name" value="MDMPI_N"/>
    <property type="match status" value="1"/>
</dbReference>
<dbReference type="NCBIfam" id="TIGR03083">
    <property type="entry name" value="maleylpyruvate isomerase family mycothiol-dependent enzyme"/>
    <property type="match status" value="1"/>
</dbReference>
<sequence>MHTSHPGGRAVGPAEHRAAVATETAAFVAALDGADLTAPVPGCPDWALRDLVKHTGSVQRMFSVLLRRLVQEPPRSREVELHLPTAEDGWADWLSASAAEAADAFAGTDPDAPMWAWGADQHARFWMRRMLFETLVHRTDAERALGRRPVIDPALATDGVDEFLTNLPYATFFAPHVARLRGEGESLRFRCTDTDGDWLIRLRPDSFGVEPRAGEDTTAASADAGVQGTAADLLLLLYGRLDRGSDAVETMGDEELLTRWFSNSAF</sequence>
<organism evidence="3 4">
    <name type="scientific">Streptomyces glebosus</name>
    <dbReference type="NCBI Taxonomy" id="249580"/>
    <lineage>
        <taxon>Bacteria</taxon>
        <taxon>Bacillati</taxon>
        <taxon>Actinomycetota</taxon>
        <taxon>Actinomycetes</taxon>
        <taxon>Kitasatosporales</taxon>
        <taxon>Streptomycetaceae</taxon>
        <taxon>Streptomyces</taxon>
    </lineage>
</organism>
<dbReference type="PANTHER" id="PTHR40758">
    <property type="entry name" value="CONSERVED PROTEIN"/>
    <property type="match status" value="1"/>
</dbReference>
<feature type="domain" description="MDMPI C-terminal" evidence="1">
    <location>
        <begin position="155"/>
        <end position="258"/>
    </location>
</feature>
<dbReference type="RefSeq" id="WP_190143850.1">
    <property type="nucleotide sequence ID" value="NZ_BLIO01000001.1"/>
</dbReference>
<dbReference type="InterPro" id="IPR010872">
    <property type="entry name" value="MDMPI_C-term_domain"/>
</dbReference>
<dbReference type="GO" id="GO:0046872">
    <property type="term" value="F:metal ion binding"/>
    <property type="evidence" value="ECO:0007669"/>
    <property type="project" value="InterPro"/>
</dbReference>
<dbReference type="EMBL" id="BLIO01000001">
    <property type="protein sequence ID" value="GFE13503.1"/>
    <property type="molecule type" value="Genomic_DNA"/>
</dbReference>
<dbReference type="GO" id="GO:0005886">
    <property type="term" value="C:plasma membrane"/>
    <property type="evidence" value="ECO:0007669"/>
    <property type="project" value="TreeGrafter"/>
</dbReference>
<accession>A0A640SPX4</accession>
<dbReference type="SUPFAM" id="SSF109854">
    <property type="entry name" value="DinB/YfiT-like putative metalloenzymes"/>
    <property type="match status" value="1"/>
</dbReference>
<proteinExistence type="predicted"/>
<keyword evidence="4" id="KW-1185">Reference proteome</keyword>
<evidence type="ECO:0000259" key="1">
    <source>
        <dbReference type="Pfam" id="PF07398"/>
    </source>
</evidence>
<evidence type="ECO:0000313" key="3">
    <source>
        <dbReference type="EMBL" id="GFE13503.1"/>
    </source>
</evidence>